<gene>
    <name evidence="3" type="ORF">RRG08_041196</name>
</gene>
<feature type="domain" description="PiggyBac transposable element-derived protein" evidence="2">
    <location>
        <begin position="287"/>
        <end position="396"/>
    </location>
</feature>
<comment type="caution">
    <text evidence="3">The sequence shown here is derived from an EMBL/GenBank/DDBJ whole genome shotgun (WGS) entry which is preliminary data.</text>
</comment>
<evidence type="ECO:0000313" key="4">
    <source>
        <dbReference type="Proteomes" id="UP001283361"/>
    </source>
</evidence>
<dbReference type="InterPro" id="IPR029526">
    <property type="entry name" value="PGBD"/>
</dbReference>
<dbReference type="Proteomes" id="UP001283361">
    <property type="component" value="Unassembled WGS sequence"/>
</dbReference>
<feature type="compositionally biased region" description="Basic and acidic residues" evidence="1">
    <location>
        <begin position="50"/>
        <end position="90"/>
    </location>
</feature>
<dbReference type="EMBL" id="JAWDGP010006876">
    <property type="protein sequence ID" value="KAK3733832.1"/>
    <property type="molecule type" value="Genomic_DNA"/>
</dbReference>
<protein>
    <recommendedName>
        <fullName evidence="2">PiggyBac transposable element-derived protein domain-containing protein</fullName>
    </recommendedName>
</protein>
<reference evidence="3" key="1">
    <citation type="journal article" date="2023" name="G3 (Bethesda)">
        <title>A reference genome for the long-term kleptoplast-retaining sea slug Elysia crispata morphotype clarki.</title>
        <authorList>
            <person name="Eastman K.E."/>
            <person name="Pendleton A.L."/>
            <person name="Shaikh M.A."/>
            <person name="Suttiyut T."/>
            <person name="Ogas R."/>
            <person name="Tomko P."/>
            <person name="Gavelis G."/>
            <person name="Widhalm J.R."/>
            <person name="Wisecaver J.H."/>
        </authorList>
    </citation>
    <scope>NUCLEOTIDE SEQUENCE</scope>
    <source>
        <strain evidence="3">ECLA1</strain>
    </source>
</reference>
<sequence>MFRCSLQFTITACPLSLVNLDNSGRRKIQKSMRNTWKSRGDRMRKHSERKKSEGRRVLRRTSDRESYEPLVKRPKDMTEEERREHNAELKRRSRARQTPQKKPDSSTESEFYDHPALQTSPDPQPNCLVIPEGPLLDPNVPSPSLEAVEVPGPSRQPPGTPQRAKKNIWNLTSMVKSTIKGKIKSSEEYAQIYKSHPALATMDSQQTGPSSSNSRANQRGRNIFEALRNNESDKDDDFDIDHESDRSSDFSADEDEQNDFDEDWHEVTPNGEQNRVGDIPNFTTIKNPHKKCTRLAVGESKFWRKGEMLCVSFREKMSQTKPVLLLSTAHYAEVDEKVIRNKTKVKPTAIFHYNSFMGGVDLSDKQIYHHAAERSTRRYWKKIFQNLLDISILNSWIIFNLSRERKMSRDKYILAIVESLVSTANLQPQPEPQPQPQQQPALPLQPLAEPTHELVLLEGRKEKDCFICNDRSKNSKSSQGRKRTRYWCPACKVGCHPTCLSQLTHVTDQGLTRKRKRV</sequence>
<proteinExistence type="predicted"/>
<keyword evidence="4" id="KW-1185">Reference proteome</keyword>
<dbReference type="Pfam" id="PF13843">
    <property type="entry name" value="DDE_Tnp_1_7"/>
    <property type="match status" value="1"/>
</dbReference>
<evidence type="ECO:0000259" key="2">
    <source>
        <dbReference type="Pfam" id="PF13843"/>
    </source>
</evidence>
<dbReference type="PANTHER" id="PTHR46599">
    <property type="entry name" value="PIGGYBAC TRANSPOSABLE ELEMENT-DERIVED PROTEIN 4"/>
    <property type="match status" value="1"/>
</dbReference>
<dbReference type="AlphaFoldDB" id="A0AAE1CT51"/>
<name>A0AAE1CT51_9GAST</name>
<feature type="region of interest" description="Disordered" evidence="1">
    <location>
        <begin position="26"/>
        <end position="167"/>
    </location>
</feature>
<accession>A0AAE1CT51</accession>
<evidence type="ECO:0000256" key="1">
    <source>
        <dbReference type="SAM" id="MobiDB-lite"/>
    </source>
</evidence>
<evidence type="ECO:0000313" key="3">
    <source>
        <dbReference type="EMBL" id="KAK3733832.1"/>
    </source>
</evidence>
<feature type="compositionally biased region" description="Acidic residues" evidence="1">
    <location>
        <begin position="251"/>
        <end position="264"/>
    </location>
</feature>
<feature type="region of interest" description="Disordered" evidence="1">
    <location>
        <begin position="227"/>
        <end position="281"/>
    </location>
</feature>
<dbReference type="PANTHER" id="PTHR46599:SF3">
    <property type="entry name" value="PIGGYBAC TRANSPOSABLE ELEMENT-DERIVED PROTEIN 4"/>
    <property type="match status" value="1"/>
</dbReference>
<organism evidence="3 4">
    <name type="scientific">Elysia crispata</name>
    <name type="common">lettuce slug</name>
    <dbReference type="NCBI Taxonomy" id="231223"/>
    <lineage>
        <taxon>Eukaryota</taxon>
        <taxon>Metazoa</taxon>
        <taxon>Spiralia</taxon>
        <taxon>Lophotrochozoa</taxon>
        <taxon>Mollusca</taxon>
        <taxon>Gastropoda</taxon>
        <taxon>Heterobranchia</taxon>
        <taxon>Euthyneura</taxon>
        <taxon>Panpulmonata</taxon>
        <taxon>Sacoglossa</taxon>
        <taxon>Placobranchoidea</taxon>
        <taxon>Plakobranchidae</taxon>
        <taxon>Elysia</taxon>
    </lineage>
</organism>